<reference evidence="1" key="1">
    <citation type="submission" date="2023-07" db="EMBL/GenBank/DDBJ databases">
        <title>Sorghum-associated microbial communities from plants grown in Nebraska, USA.</title>
        <authorList>
            <person name="Schachtman D."/>
        </authorList>
    </citation>
    <scope>NUCLEOTIDE SEQUENCE</scope>
    <source>
        <strain evidence="1">BE330</strain>
    </source>
</reference>
<dbReference type="Proteomes" id="UP001185331">
    <property type="component" value="Unassembled WGS sequence"/>
</dbReference>
<dbReference type="AlphaFoldDB" id="A0AAE3XEN8"/>
<dbReference type="GO" id="GO:0043571">
    <property type="term" value="P:maintenance of CRISPR repeat elements"/>
    <property type="evidence" value="ECO:0007669"/>
    <property type="project" value="InterPro"/>
</dbReference>
<evidence type="ECO:0000313" key="2">
    <source>
        <dbReference type="Proteomes" id="UP001185331"/>
    </source>
</evidence>
<comment type="caution">
    <text evidence="1">The sequence shown here is derived from an EMBL/GenBank/DDBJ whole genome shotgun (WGS) entry which is preliminary data.</text>
</comment>
<name>A0AAE3XEN8_9DEIO</name>
<evidence type="ECO:0000313" key="1">
    <source>
        <dbReference type="EMBL" id="MDR6219956.1"/>
    </source>
</evidence>
<organism evidence="1 2">
    <name type="scientific">Deinococcus soli</name>
    <name type="common">ex Cha et al. 2016</name>
    <dbReference type="NCBI Taxonomy" id="1309411"/>
    <lineage>
        <taxon>Bacteria</taxon>
        <taxon>Thermotogati</taxon>
        <taxon>Deinococcota</taxon>
        <taxon>Deinococci</taxon>
        <taxon>Deinococcales</taxon>
        <taxon>Deinococcaceae</taxon>
        <taxon>Deinococcus</taxon>
    </lineage>
</organism>
<proteinExistence type="predicted"/>
<gene>
    <name evidence="1" type="ORF">J2Y00_003567</name>
</gene>
<dbReference type="EMBL" id="JAVDQK010000010">
    <property type="protein sequence ID" value="MDR6219956.1"/>
    <property type="molecule type" value="Genomic_DNA"/>
</dbReference>
<accession>A0AAE3XEN8</accession>
<dbReference type="RefSeq" id="WP_309869488.1">
    <property type="nucleotide sequence ID" value="NZ_JAVDQK010000010.1"/>
</dbReference>
<protein>
    <submittedName>
        <fullName evidence="1">CRISPR-associated protein Csd2</fullName>
    </submittedName>
</protein>
<sequence>MMFPTLNPAQMHQVILVLSAHLSNPNGDPEADNAPRLNPFSNHGIISNASIKRKARDYVQERYAGQPNMEVFIRHGEVMATVANTALRDAGVKVGQSVTFTTDDIATLLDNDLPDALQASETGLVYDGTMKKKEQTALLNRLKDNAVEEDLINRLESLMTTKAERSDREDVQRQAGPVMARRFWDARLFGFTAPDSAGKTRGPVQMTDAESIAPVNIIDQTVTRVARSASSEKDGTSNFGRRSVVDHAVYVATAFVNPRLAAQQGVTEADLTAFLEGLWYGQDVARSSARPDVRVEALVILTHDHPYGNAPYHRLRERLHIEHDGREGVTVTFNDADLDGVHVHIVQ</sequence>
<dbReference type="InterPro" id="IPR006482">
    <property type="entry name" value="Cas7_Csh2/Csh2"/>
</dbReference>
<dbReference type="Pfam" id="PF05107">
    <property type="entry name" value="Cas_Cas7"/>
    <property type="match status" value="1"/>
</dbReference>